<dbReference type="InterPro" id="IPR008928">
    <property type="entry name" value="6-hairpin_glycosidase_sf"/>
</dbReference>
<dbReference type="InterPro" id="IPR012341">
    <property type="entry name" value="6hp_glycosidase-like_sf"/>
</dbReference>
<dbReference type="EMBL" id="JAUYVH010000016">
    <property type="protein sequence ID" value="MDQ9172128.1"/>
    <property type="molecule type" value="Genomic_DNA"/>
</dbReference>
<dbReference type="Pfam" id="PF19291">
    <property type="entry name" value="TREH_N"/>
    <property type="match status" value="1"/>
</dbReference>
<evidence type="ECO:0000313" key="3">
    <source>
        <dbReference type="EMBL" id="MDQ9172128.1"/>
    </source>
</evidence>
<proteinExistence type="predicted"/>
<dbReference type="RefSeq" id="WP_338438130.1">
    <property type="nucleotide sequence ID" value="NZ_JAUYVH010000016.1"/>
</dbReference>
<protein>
    <submittedName>
        <fullName evidence="3">Glycoside hydrolase family 15 protein</fullName>
    </submittedName>
</protein>
<feature type="domain" description="Trehalase-like N-terminal" evidence="2">
    <location>
        <begin position="10"/>
        <end position="153"/>
    </location>
</feature>
<keyword evidence="3" id="KW-0378">Hydrolase</keyword>
<name>A0ABU1BSX1_9BURK</name>
<evidence type="ECO:0000259" key="1">
    <source>
        <dbReference type="Pfam" id="PF00723"/>
    </source>
</evidence>
<dbReference type="Proteomes" id="UP001225596">
    <property type="component" value="Unassembled WGS sequence"/>
</dbReference>
<dbReference type="PANTHER" id="PTHR31616">
    <property type="entry name" value="TREHALASE"/>
    <property type="match status" value="1"/>
</dbReference>
<dbReference type="Gene3D" id="1.50.10.10">
    <property type="match status" value="1"/>
</dbReference>
<gene>
    <name evidence="3" type="ORF">Q8A64_17080</name>
</gene>
<organism evidence="3 4">
    <name type="scientific">Keguizhuia sedimenti</name>
    <dbReference type="NCBI Taxonomy" id="3064264"/>
    <lineage>
        <taxon>Bacteria</taxon>
        <taxon>Pseudomonadati</taxon>
        <taxon>Pseudomonadota</taxon>
        <taxon>Betaproteobacteria</taxon>
        <taxon>Burkholderiales</taxon>
        <taxon>Oxalobacteraceae</taxon>
        <taxon>Keguizhuia</taxon>
    </lineage>
</organism>
<dbReference type="PANTHER" id="PTHR31616:SF0">
    <property type="entry name" value="GLUCAN 1,4-ALPHA-GLUCOSIDASE"/>
    <property type="match status" value="1"/>
</dbReference>
<evidence type="ECO:0000313" key="4">
    <source>
        <dbReference type="Proteomes" id="UP001225596"/>
    </source>
</evidence>
<dbReference type="GO" id="GO:0016787">
    <property type="term" value="F:hydrolase activity"/>
    <property type="evidence" value="ECO:0007669"/>
    <property type="project" value="UniProtKB-KW"/>
</dbReference>
<dbReference type="Pfam" id="PF00723">
    <property type="entry name" value="Glyco_hydro_15"/>
    <property type="match status" value="1"/>
</dbReference>
<keyword evidence="4" id="KW-1185">Reference proteome</keyword>
<sequence>MNKRTDNPYPPIADYAMISDCHCVALVSRSGSVDWCCMPRIDDDSLFGRLLDWNKGGFCAVTPTDEGFTSTRRYIPCTMVLETRFKTGQGEALLHDFFAMDADPLGDPRYDHVRIVEGLSGEVELSVDVCPRFDYGEIVPRMREHKNGSRIYTAIGSNKGLIIHCDLPLEVVEHRDLHATIRVAAGERVRLVLQFEVPELIACATEREMRDGKEIDAEFERTCKWWTDWSGGCSVSIEPDEQTLRSAITLKALTFERTGAIAAAATTSLPETMGGCRNWDYRFSWVRDSVFTVRALHDLGFEREADRFHRFIECSSAGSADELQIMYGVDGKRRLTEIELDWLEGYRGSRPVRIGNGAAKQGQFDIYGDLLEMAWEWHEAGNPTDPDYWDFLASVLHTVCKQWPEPDHGIWEMRSEPAHFVHSKVMCWAALNRGIMLAQSNGFEAPVDIWAKNRDMLRQEIEEKGVDPERGIFVQAYGSRELDAVLLLLPHVEFVAYDDPRMLRTVDAICGELEEGGLLLRYKANDNLPGKEGAFLPCTFWLVRCLAKQGRHELAWKYYDHALSCANDLGLFSEEYDVEHDEMLGNFPQGLTHVSQITAWLALNDID</sequence>
<dbReference type="InterPro" id="IPR011613">
    <property type="entry name" value="GH15-like"/>
</dbReference>
<reference evidence="3 4" key="1">
    <citation type="submission" date="2023-08" db="EMBL/GenBank/DDBJ databases">
        <title>Oxalobacteraceae gen .nov., isolated from river sludge outside the plant.</title>
        <authorList>
            <person name="Zhao S.Y."/>
        </authorList>
    </citation>
    <scope>NUCLEOTIDE SEQUENCE [LARGE SCALE GENOMIC DNA]</scope>
    <source>
        <strain evidence="3 4">R-40</strain>
    </source>
</reference>
<dbReference type="SUPFAM" id="SSF48208">
    <property type="entry name" value="Six-hairpin glycosidases"/>
    <property type="match status" value="1"/>
</dbReference>
<evidence type="ECO:0000259" key="2">
    <source>
        <dbReference type="Pfam" id="PF19291"/>
    </source>
</evidence>
<comment type="caution">
    <text evidence="3">The sequence shown here is derived from an EMBL/GenBank/DDBJ whole genome shotgun (WGS) entry which is preliminary data.</text>
</comment>
<feature type="domain" description="GH15-like" evidence="1">
    <location>
        <begin position="243"/>
        <end position="553"/>
    </location>
</feature>
<accession>A0ABU1BSX1</accession>
<dbReference type="InterPro" id="IPR045582">
    <property type="entry name" value="Trehalase-like_N"/>
</dbReference>